<dbReference type="RefSeq" id="WP_115457289.1">
    <property type="nucleotide sequence ID" value="NZ_QRAP01000002.1"/>
</dbReference>
<dbReference type="Gene3D" id="3.40.190.170">
    <property type="entry name" value="Bacterial extracellular solute-binding protein, family 7"/>
    <property type="match status" value="1"/>
</dbReference>
<dbReference type="InterPro" id="IPR018389">
    <property type="entry name" value="DctP_fam"/>
</dbReference>
<dbReference type="Pfam" id="PF03480">
    <property type="entry name" value="DctP"/>
    <property type="match status" value="1"/>
</dbReference>
<dbReference type="PANTHER" id="PTHR33376">
    <property type="match status" value="1"/>
</dbReference>
<comment type="caution">
    <text evidence="4">The sequence shown here is derived from an EMBL/GenBank/DDBJ whole genome shotgun (WGS) entry which is preliminary data.</text>
</comment>
<name>A0A370R1V3_9GAMM</name>
<keyword evidence="3" id="KW-0732">Signal</keyword>
<sequence>MKFNNSVGTLFLILSAILLLPVNAFATRILTYSDHESLGNMRTRFLNDVLFPAIEKESGGRLKIEAHWGGELSAGYDALRYVGKDGKVDLAVVVPEYAANDLPLNQIFKSFPVGPSGNAQVAFFRRVYSTIPAFPAELKKNNVVPIFLATGYPLSFFSTKTMAALNDIKGGTWRSASFWHRDFLQNAGANPVTMPWGEETYQALKSGAIDGMMLNVDSGYDLKAYQFAPSVLISKDLWLGHLYILAMNEKTWNKLSTKDQIAIQRAAQTAYQSLGAVMDSSFNTQIDDLRKAGATVRILKPEEVTQWKTATRYQAAQDKWVKEQEAKGTKDAGSVMAQVGIIMDEMMNN</sequence>
<evidence type="ECO:0000256" key="3">
    <source>
        <dbReference type="ARBA" id="ARBA00022729"/>
    </source>
</evidence>
<evidence type="ECO:0000313" key="5">
    <source>
        <dbReference type="Proteomes" id="UP000254848"/>
    </source>
</evidence>
<keyword evidence="5" id="KW-1185">Reference proteome</keyword>
<dbReference type="GO" id="GO:0055085">
    <property type="term" value="P:transmembrane transport"/>
    <property type="evidence" value="ECO:0007669"/>
    <property type="project" value="InterPro"/>
</dbReference>
<dbReference type="InterPro" id="IPR038404">
    <property type="entry name" value="TRAP_DctP_sf"/>
</dbReference>
<accession>A0A370R1V3</accession>
<reference evidence="4 5" key="1">
    <citation type="submission" date="2018-07" db="EMBL/GenBank/DDBJ databases">
        <title>Genomic Encyclopedia of Type Strains, Phase IV (KMG-IV): sequencing the most valuable type-strain genomes for metagenomic binning, comparative biology and taxonomic classification.</title>
        <authorList>
            <person name="Goeker M."/>
        </authorList>
    </citation>
    <scope>NUCLEOTIDE SEQUENCE [LARGE SCALE GENOMIC DNA]</scope>
    <source>
        <strain evidence="4 5">DSM 103736</strain>
    </source>
</reference>
<protein>
    <submittedName>
        <fullName evidence="4">TRAP-type C4-dicarboxylate transport system substrate-binding protein</fullName>
    </submittedName>
</protein>
<evidence type="ECO:0000313" key="4">
    <source>
        <dbReference type="EMBL" id="RDK95536.1"/>
    </source>
</evidence>
<dbReference type="NCBIfam" id="NF037995">
    <property type="entry name" value="TRAP_S1"/>
    <property type="match status" value="1"/>
</dbReference>
<proteinExistence type="inferred from homology"/>
<dbReference type="PANTHER" id="PTHR33376:SF7">
    <property type="entry name" value="C4-DICARBOXYLATE-BINDING PROTEIN DCTB"/>
    <property type="match status" value="1"/>
</dbReference>
<comment type="similarity">
    <text evidence="1">Belongs to the bacterial solute-binding protein 7 family.</text>
</comment>
<organism evidence="4 5">
    <name type="scientific">Enterobacillus tribolii</name>
    <dbReference type="NCBI Taxonomy" id="1487935"/>
    <lineage>
        <taxon>Bacteria</taxon>
        <taxon>Pseudomonadati</taxon>
        <taxon>Pseudomonadota</taxon>
        <taxon>Gammaproteobacteria</taxon>
        <taxon>Enterobacterales</taxon>
        <taxon>Hafniaceae</taxon>
        <taxon>Enterobacillus</taxon>
    </lineage>
</organism>
<dbReference type="AlphaFoldDB" id="A0A370R1V3"/>
<dbReference type="EMBL" id="QRAP01000002">
    <property type="protein sequence ID" value="RDK95536.1"/>
    <property type="molecule type" value="Genomic_DNA"/>
</dbReference>
<evidence type="ECO:0000256" key="2">
    <source>
        <dbReference type="ARBA" id="ARBA00022448"/>
    </source>
</evidence>
<gene>
    <name evidence="4" type="ORF">C8D90_1027</name>
</gene>
<dbReference type="OrthoDB" id="9769667at2"/>
<evidence type="ECO:0000256" key="1">
    <source>
        <dbReference type="ARBA" id="ARBA00009023"/>
    </source>
</evidence>
<keyword evidence="2" id="KW-0813">Transport</keyword>
<dbReference type="Proteomes" id="UP000254848">
    <property type="component" value="Unassembled WGS sequence"/>
</dbReference>